<organism evidence="3 4">
    <name type="scientific">Spongiibacter pelagi</name>
    <dbReference type="NCBI Taxonomy" id="2760804"/>
    <lineage>
        <taxon>Bacteria</taxon>
        <taxon>Pseudomonadati</taxon>
        <taxon>Pseudomonadota</taxon>
        <taxon>Gammaproteobacteria</taxon>
        <taxon>Cellvibrionales</taxon>
        <taxon>Spongiibacteraceae</taxon>
        <taxon>Spongiibacter</taxon>
    </lineage>
</organism>
<gene>
    <name evidence="3" type="ORF">IB286_02845</name>
</gene>
<dbReference type="NCBIfam" id="NF007967">
    <property type="entry name" value="PRK10691.1"/>
    <property type="match status" value="1"/>
</dbReference>
<dbReference type="EMBL" id="JACXLD010000001">
    <property type="protein sequence ID" value="MBD2857930.1"/>
    <property type="molecule type" value="Genomic_DNA"/>
</dbReference>
<reference evidence="3" key="1">
    <citation type="submission" date="2020-09" db="EMBL/GenBank/DDBJ databases">
        <authorList>
            <person name="Yoon J.-W."/>
        </authorList>
    </citation>
    <scope>NUCLEOTIDE SEQUENCE</scope>
    <source>
        <strain evidence="3">KMU-158</strain>
    </source>
</reference>
<evidence type="ECO:0000259" key="2">
    <source>
        <dbReference type="Pfam" id="PF01557"/>
    </source>
</evidence>
<accession>A0A927GV20</accession>
<protein>
    <submittedName>
        <fullName evidence="3">Fumarylacetoacetate hydrolase family protein</fullName>
    </submittedName>
</protein>
<dbReference type="PANTHER" id="PTHR11820:SF7">
    <property type="entry name" value="ACYLPYRUVASE FAHD1, MITOCHONDRIAL"/>
    <property type="match status" value="1"/>
</dbReference>
<evidence type="ECO:0000313" key="4">
    <source>
        <dbReference type="Proteomes" id="UP000610558"/>
    </source>
</evidence>
<name>A0A927GV20_9GAMM</name>
<dbReference type="Pfam" id="PF01557">
    <property type="entry name" value="FAA_hydrolase"/>
    <property type="match status" value="1"/>
</dbReference>
<dbReference type="InterPro" id="IPR011234">
    <property type="entry name" value="Fumarylacetoacetase-like_C"/>
</dbReference>
<keyword evidence="3" id="KW-0378">Hydrolase</keyword>
<evidence type="ECO:0000313" key="3">
    <source>
        <dbReference type="EMBL" id="MBD2857930.1"/>
    </source>
</evidence>
<sequence length="224" mass="23863">MSYQHQFLDGTPFSAAPGKVVCVGRNYAEHAKELNNPVPESPILFMKPATAMVRMGEGLELPAGLGACHHELEMAVLIGAKLSRAAPENAMLAVAGYGLALDLTLRDLQSQLKTKGHPWERAKAFDGACPISNFISVEAISDWQQCGLRLTRNGAVQQDGQCNDMIFALPELLAEISQSFTLQPGDVVLTGTPAGVGPLVSGDELQAELLFAGEPVIVQRASVK</sequence>
<dbReference type="GO" id="GO:0046872">
    <property type="term" value="F:metal ion binding"/>
    <property type="evidence" value="ECO:0007669"/>
    <property type="project" value="UniProtKB-KW"/>
</dbReference>
<dbReference type="Proteomes" id="UP000610558">
    <property type="component" value="Unassembled WGS sequence"/>
</dbReference>
<dbReference type="SUPFAM" id="SSF56529">
    <property type="entry name" value="FAH"/>
    <property type="match status" value="1"/>
</dbReference>
<dbReference type="AlphaFoldDB" id="A0A927GV20"/>
<dbReference type="GO" id="GO:0018773">
    <property type="term" value="F:acetylpyruvate hydrolase activity"/>
    <property type="evidence" value="ECO:0007669"/>
    <property type="project" value="TreeGrafter"/>
</dbReference>
<evidence type="ECO:0000256" key="1">
    <source>
        <dbReference type="ARBA" id="ARBA00022723"/>
    </source>
</evidence>
<dbReference type="PANTHER" id="PTHR11820">
    <property type="entry name" value="ACYLPYRUVASE"/>
    <property type="match status" value="1"/>
</dbReference>
<dbReference type="InterPro" id="IPR036663">
    <property type="entry name" value="Fumarylacetoacetase_C_sf"/>
</dbReference>
<feature type="domain" description="Fumarylacetoacetase-like C-terminal" evidence="2">
    <location>
        <begin position="19"/>
        <end position="209"/>
    </location>
</feature>
<comment type="caution">
    <text evidence="3">The sequence shown here is derived from an EMBL/GenBank/DDBJ whole genome shotgun (WGS) entry which is preliminary data.</text>
</comment>
<dbReference type="Gene3D" id="3.90.850.10">
    <property type="entry name" value="Fumarylacetoacetase-like, C-terminal domain"/>
    <property type="match status" value="1"/>
</dbReference>
<keyword evidence="1" id="KW-0479">Metal-binding</keyword>
<proteinExistence type="predicted"/>
<keyword evidence="4" id="KW-1185">Reference proteome</keyword>
<dbReference type="RefSeq" id="WP_190762216.1">
    <property type="nucleotide sequence ID" value="NZ_JACXLD010000001.1"/>
</dbReference>